<name>A0A370G2B9_GLULI</name>
<evidence type="ECO:0000313" key="1">
    <source>
        <dbReference type="EMBL" id="RDI37136.1"/>
    </source>
</evidence>
<reference evidence="1 2" key="1">
    <citation type="submission" date="2018-07" db="EMBL/GenBank/DDBJ databases">
        <title>Genomic Encyclopedia of Type Strains, Phase IV (KMG-IV): sequencing the most valuable type-strain genomes for metagenomic binning, comparative biology and taxonomic classification.</title>
        <authorList>
            <person name="Goeker M."/>
        </authorList>
    </citation>
    <scope>NUCLEOTIDE SEQUENCE [LARGE SCALE GENOMIC DNA]</scope>
    <source>
        <strain evidence="1 2">DSM 5603</strain>
    </source>
</reference>
<dbReference type="AlphaFoldDB" id="A0A370G2B9"/>
<gene>
    <name evidence="1" type="ORF">C7453_107183</name>
</gene>
<keyword evidence="2" id="KW-1185">Reference proteome</keyword>
<dbReference type="EMBL" id="QQAW01000007">
    <property type="protein sequence ID" value="RDI37136.1"/>
    <property type="molecule type" value="Genomic_DNA"/>
</dbReference>
<accession>A0A370G2B9</accession>
<sequence length="60" mass="6336">MDGLSCHMPASESRPALEVLREQISRLEGRSGRRRAILPFGLDEIDSRLPGGGADAGGSS</sequence>
<comment type="caution">
    <text evidence="1">The sequence shown here is derived from an EMBL/GenBank/DDBJ whole genome shotgun (WGS) entry which is preliminary data.</text>
</comment>
<organism evidence="1 2">
    <name type="scientific">Gluconacetobacter liquefaciens</name>
    <name type="common">Acetobacter liquefaciens</name>
    <dbReference type="NCBI Taxonomy" id="89584"/>
    <lineage>
        <taxon>Bacteria</taxon>
        <taxon>Pseudomonadati</taxon>
        <taxon>Pseudomonadota</taxon>
        <taxon>Alphaproteobacteria</taxon>
        <taxon>Acetobacterales</taxon>
        <taxon>Acetobacteraceae</taxon>
        <taxon>Gluconacetobacter</taxon>
    </lineage>
</organism>
<proteinExistence type="predicted"/>
<protein>
    <submittedName>
        <fullName evidence="1">Uncharacterized protein</fullName>
    </submittedName>
</protein>
<dbReference type="Proteomes" id="UP000254958">
    <property type="component" value="Unassembled WGS sequence"/>
</dbReference>
<evidence type="ECO:0000313" key="2">
    <source>
        <dbReference type="Proteomes" id="UP000254958"/>
    </source>
</evidence>